<feature type="transmembrane region" description="Helical" evidence="8">
    <location>
        <begin position="194"/>
        <end position="214"/>
    </location>
</feature>
<evidence type="ECO:0000256" key="3">
    <source>
        <dbReference type="ARBA" id="ARBA00022692"/>
    </source>
</evidence>
<keyword evidence="6" id="KW-0325">Glycoprotein</keyword>
<reference evidence="10" key="4">
    <citation type="submission" date="2025-09" db="UniProtKB">
        <authorList>
            <consortium name="Ensembl"/>
        </authorList>
    </citation>
    <scope>IDENTIFICATION</scope>
</reference>
<reference evidence="10" key="3">
    <citation type="submission" date="2025-08" db="UniProtKB">
        <authorList>
            <consortium name="Ensembl"/>
        </authorList>
    </citation>
    <scope>IDENTIFICATION</scope>
</reference>
<name>A0A3P8ZMS6_ESOLU</name>
<protein>
    <recommendedName>
        <fullName evidence="9">MARVEL domain-containing protein</fullName>
    </recommendedName>
</protein>
<accession>A0A3P8ZMS6</accession>
<evidence type="ECO:0000256" key="4">
    <source>
        <dbReference type="ARBA" id="ARBA00022989"/>
    </source>
</evidence>
<sequence>MVTQSRMDFAPVKEPLGFIKILEWLTAALAFGSCGGYSGTNAVTISCGENRSETLIATVNYPFRLNQLNIVEFNKTLCNYSTSASYLTGDYAVPAEIYVDVGIASFTYCMVTLLFYVCYMNAYTRTPIWPKTDFVVTVLFAVFWLISASLWAIAVQHIITAVDSNSVNINLSVCREIGVVCAVAESKDIRDLKLSVNCGFLNVILWMVNIFFTYKKTPWHNQRKTIHYQRLGTEHRLVRDPK</sequence>
<evidence type="ECO:0000256" key="6">
    <source>
        <dbReference type="ARBA" id="ARBA00023180"/>
    </source>
</evidence>
<dbReference type="Proteomes" id="UP000265140">
    <property type="component" value="Chromosome 19"/>
</dbReference>
<keyword evidence="11" id="KW-1185">Reference proteome</keyword>
<dbReference type="PROSITE" id="PS51257">
    <property type="entry name" value="PROKAR_LIPOPROTEIN"/>
    <property type="match status" value="1"/>
</dbReference>
<keyword evidence="4 8" id="KW-1133">Transmembrane helix</keyword>
<dbReference type="InParanoid" id="A0A3P8ZMS6"/>
<dbReference type="Bgee" id="ENSELUG00000007126">
    <property type="expression patterns" value="Expressed in heart and 3 other cell types or tissues"/>
</dbReference>
<dbReference type="PRINTS" id="PR00220">
    <property type="entry name" value="SYNAPTOPHYSN"/>
</dbReference>
<dbReference type="InterPro" id="IPR008253">
    <property type="entry name" value="Marvel"/>
</dbReference>
<comment type="subcellular location">
    <subcellularLocation>
        <location evidence="1">Membrane</location>
        <topology evidence="1">Multi-pass membrane protein</topology>
    </subcellularLocation>
</comment>
<keyword evidence="5 7" id="KW-0472">Membrane</keyword>
<evidence type="ECO:0000259" key="9">
    <source>
        <dbReference type="PROSITE" id="PS51225"/>
    </source>
</evidence>
<dbReference type="PANTHER" id="PTHR10306">
    <property type="entry name" value="SYNAPTOPHYSIN"/>
    <property type="match status" value="1"/>
</dbReference>
<evidence type="ECO:0000256" key="7">
    <source>
        <dbReference type="PROSITE-ProRule" id="PRU00581"/>
    </source>
</evidence>
<dbReference type="GO" id="GO:0030672">
    <property type="term" value="C:synaptic vesicle membrane"/>
    <property type="evidence" value="ECO:0007669"/>
    <property type="project" value="TreeGrafter"/>
</dbReference>
<dbReference type="AlphaFoldDB" id="A0A3P8ZMS6"/>
<reference evidence="11" key="1">
    <citation type="journal article" date="2014" name="PLoS ONE">
        <title>The genome and linkage map of the northern pike (Esox lucius): conserved synteny revealed between the salmonid sister group and the Neoteleostei.</title>
        <authorList>
            <person name="Rondeau E.B."/>
            <person name="Minkley D.R."/>
            <person name="Leong J.S."/>
            <person name="Messmer A.M."/>
            <person name="Jantzen J.R."/>
            <person name="von Schalburg K.R."/>
            <person name="Lemon C."/>
            <person name="Bird N.H."/>
            <person name="Koop B.F."/>
        </authorList>
    </citation>
    <scope>NUCLEOTIDE SEQUENCE</scope>
</reference>
<gene>
    <name evidence="10" type="primary">SYPL1</name>
</gene>
<dbReference type="OrthoDB" id="10346684at2759"/>
<dbReference type="Ensembl" id="ENSELUT00000009333.3">
    <property type="protein sequence ID" value="ENSELUP00000030036.2"/>
    <property type="gene ID" value="ENSELUG00000007126.3"/>
</dbReference>
<feature type="transmembrane region" description="Helical" evidence="8">
    <location>
        <begin position="134"/>
        <end position="159"/>
    </location>
</feature>
<dbReference type="STRING" id="8010.ENSELUP00000030036"/>
<evidence type="ECO:0000256" key="1">
    <source>
        <dbReference type="ARBA" id="ARBA00004141"/>
    </source>
</evidence>
<feature type="domain" description="MARVEL" evidence="9">
    <location>
        <begin position="11"/>
        <end position="218"/>
    </location>
</feature>
<evidence type="ECO:0000256" key="8">
    <source>
        <dbReference type="SAM" id="Phobius"/>
    </source>
</evidence>
<comment type="similarity">
    <text evidence="2">Belongs to the synaptophysin/synaptobrevin family.</text>
</comment>
<evidence type="ECO:0000256" key="2">
    <source>
        <dbReference type="ARBA" id="ARBA00006476"/>
    </source>
</evidence>
<keyword evidence="3 7" id="KW-0812">Transmembrane</keyword>
<evidence type="ECO:0000256" key="5">
    <source>
        <dbReference type="ARBA" id="ARBA00023136"/>
    </source>
</evidence>
<dbReference type="GeneTree" id="ENSGT01030000234637"/>
<dbReference type="PANTHER" id="PTHR10306:SF33">
    <property type="entry name" value="SYNAPTOPHYSIN-LIKE 1"/>
    <property type="match status" value="1"/>
</dbReference>
<reference evidence="10" key="2">
    <citation type="submission" date="2020-02" db="EMBL/GenBank/DDBJ databases">
        <title>Esox lucius (northern pike) genome, fEsoLuc1, primary haplotype.</title>
        <authorList>
            <person name="Myers G."/>
            <person name="Karagic N."/>
            <person name="Meyer A."/>
            <person name="Pippel M."/>
            <person name="Reichard M."/>
            <person name="Winkler S."/>
            <person name="Tracey A."/>
            <person name="Sims Y."/>
            <person name="Howe K."/>
            <person name="Rhie A."/>
            <person name="Formenti G."/>
            <person name="Durbin R."/>
            <person name="Fedrigo O."/>
            <person name="Jarvis E.D."/>
        </authorList>
    </citation>
    <scope>NUCLEOTIDE SEQUENCE [LARGE SCALE GENOMIC DNA]</scope>
</reference>
<dbReference type="PROSITE" id="PS51225">
    <property type="entry name" value="MARVEL"/>
    <property type="match status" value="1"/>
</dbReference>
<dbReference type="InterPro" id="IPR001285">
    <property type="entry name" value="Synaptophysin/porin"/>
</dbReference>
<feature type="transmembrane region" description="Helical" evidence="8">
    <location>
        <begin position="97"/>
        <end position="122"/>
    </location>
</feature>
<dbReference type="Pfam" id="PF01284">
    <property type="entry name" value="MARVEL"/>
    <property type="match status" value="1"/>
</dbReference>
<proteinExistence type="inferred from homology"/>
<evidence type="ECO:0000313" key="10">
    <source>
        <dbReference type="Ensembl" id="ENSELUP00000030036.2"/>
    </source>
</evidence>
<organism evidence="10 11">
    <name type="scientific">Esox lucius</name>
    <name type="common">Northern pike</name>
    <dbReference type="NCBI Taxonomy" id="8010"/>
    <lineage>
        <taxon>Eukaryota</taxon>
        <taxon>Metazoa</taxon>
        <taxon>Chordata</taxon>
        <taxon>Craniata</taxon>
        <taxon>Vertebrata</taxon>
        <taxon>Euteleostomi</taxon>
        <taxon>Actinopterygii</taxon>
        <taxon>Neopterygii</taxon>
        <taxon>Teleostei</taxon>
        <taxon>Protacanthopterygii</taxon>
        <taxon>Esociformes</taxon>
        <taxon>Esocidae</taxon>
        <taxon>Esox</taxon>
    </lineage>
</organism>
<evidence type="ECO:0000313" key="11">
    <source>
        <dbReference type="Proteomes" id="UP000265140"/>
    </source>
</evidence>